<dbReference type="HOGENOM" id="CLU_066192_4_7_4"/>
<evidence type="ECO:0000313" key="3">
    <source>
        <dbReference type="EMBL" id="ACS18928.1"/>
    </source>
</evidence>
<keyword evidence="1" id="KW-0238">DNA-binding</keyword>
<dbReference type="AlphaFoldDB" id="C5CYG9"/>
<name>C5CYG9_VARPS</name>
<evidence type="ECO:0000259" key="2">
    <source>
        <dbReference type="PROSITE" id="PS50943"/>
    </source>
</evidence>
<dbReference type="PROSITE" id="PS50943">
    <property type="entry name" value="HTH_CROC1"/>
    <property type="match status" value="1"/>
</dbReference>
<proteinExistence type="predicted"/>
<dbReference type="KEGG" id="vap:Vapar_2300"/>
<dbReference type="Gene3D" id="1.10.260.40">
    <property type="entry name" value="lambda repressor-like DNA-binding domains"/>
    <property type="match status" value="1"/>
</dbReference>
<dbReference type="PANTHER" id="PTHR46558">
    <property type="entry name" value="TRACRIPTIONAL REGULATORY PROTEIN-RELATED-RELATED"/>
    <property type="match status" value="1"/>
</dbReference>
<dbReference type="InterPro" id="IPR010982">
    <property type="entry name" value="Lambda_DNA-bd_dom_sf"/>
</dbReference>
<reference evidence="3" key="1">
    <citation type="submission" date="2009-06" db="EMBL/GenBank/DDBJ databases">
        <title>Complete sequence of chromosome 1 of Variovorax paradoxus S110.</title>
        <authorList>
            <consortium name="US DOE Joint Genome Institute"/>
            <person name="Lucas S."/>
            <person name="Copeland A."/>
            <person name="Lapidus A."/>
            <person name="Glavina del Rio T."/>
            <person name="Tice H."/>
            <person name="Bruce D."/>
            <person name="Goodwin L."/>
            <person name="Pitluck S."/>
            <person name="Chertkov O."/>
            <person name="Brettin T."/>
            <person name="Detter J.C."/>
            <person name="Han C."/>
            <person name="Larimer F."/>
            <person name="Land M."/>
            <person name="Hauser L."/>
            <person name="Kyrpides N."/>
            <person name="Ovchinnikova G."/>
            <person name="Orwin P."/>
            <person name="Leadbetter J.R."/>
            <person name="Spain J.C."/>
            <person name="Han J.I."/>
        </authorList>
    </citation>
    <scope>NUCLEOTIDE SEQUENCE</scope>
    <source>
        <strain evidence="3">S110</strain>
    </source>
</reference>
<evidence type="ECO:0000256" key="1">
    <source>
        <dbReference type="ARBA" id="ARBA00023125"/>
    </source>
</evidence>
<dbReference type="InterPro" id="IPR001387">
    <property type="entry name" value="Cro/C1-type_HTH"/>
</dbReference>
<dbReference type="PANTHER" id="PTHR46558:SF11">
    <property type="entry name" value="HTH-TYPE TRANSCRIPTIONAL REGULATOR XRE"/>
    <property type="match status" value="1"/>
</dbReference>
<feature type="domain" description="HTH cro/C1-type" evidence="2">
    <location>
        <begin position="30"/>
        <end position="84"/>
    </location>
</feature>
<dbReference type="SUPFAM" id="SSF47413">
    <property type="entry name" value="lambda repressor-like DNA-binding domains"/>
    <property type="match status" value="1"/>
</dbReference>
<dbReference type="GO" id="GO:0003677">
    <property type="term" value="F:DNA binding"/>
    <property type="evidence" value="ECO:0007669"/>
    <property type="project" value="UniProtKB-KW"/>
</dbReference>
<dbReference type="eggNOG" id="COG1476">
    <property type="taxonomic scope" value="Bacteria"/>
</dbReference>
<dbReference type="EMBL" id="CP001635">
    <property type="protein sequence ID" value="ACS18928.1"/>
    <property type="molecule type" value="Genomic_DNA"/>
</dbReference>
<protein>
    <submittedName>
        <fullName evidence="3">Transcriptional regulator, XRE family</fullName>
    </submittedName>
</protein>
<dbReference type="STRING" id="543728.Vapar_2300"/>
<organism evidence="3">
    <name type="scientific">Variovorax paradoxus (strain S110)</name>
    <dbReference type="NCBI Taxonomy" id="543728"/>
    <lineage>
        <taxon>Bacteria</taxon>
        <taxon>Pseudomonadati</taxon>
        <taxon>Pseudomonadota</taxon>
        <taxon>Betaproteobacteria</taxon>
        <taxon>Burkholderiales</taxon>
        <taxon>Comamonadaceae</taxon>
        <taxon>Variovorax</taxon>
    </lineage>
</organism>
<gene>
    <name evidence="3" type="ordered locus">Vapar_2300</name>
</gene>
<dbReference type="SMART" id="SM00530">
    <property type="entry name" value="HTH_XRE"/>
    <property type="match status" value="1"/>
</dbReference>
<sequence>MALFPSTLSPPAVTISTEERQFFVAMGERIAQLRKARSLPQTQLAEALGVAQQTLQAYEAGTRRIPVSALPTVARTLSVTLEELFGKGQQAARTRRGPVPKWEQQMEAIAQLPKARQGFASEMLETVLTKQEART</sequence>
<dbReference type="Pfam" id="PF01381">
    <property type="entry name" value="HTH_3"/>
    <property type="match status" value="1"/>
</dbReference>
<dbReference type="CDD" id="cd00093">
    <property type="entry name" value="HTH_XRE"/>
    <property type="match status" value="1"/>
</dbReference>
<accession>C5CYG9</accession>